<evidence type="ECO:0000313" key="2">
    <source>
        <dbReference type="EnsemblPlants" id="OPUNC05G05830.1"/>
    </source>
</evidence>
<accession>A0A0E0KZI4</accession>
<name>A0A0E0KZI4_ORYPU</name>
<keyword evidence="1" id="KW-1133">Transmembrane helix</keyword>
<dbReference type="EnsemblPlants" id="OPUNC05G05830.1">
    <property type="protein sequence ID" value="OPUNC05G05830.1"/>
    <property type="gene ID" value="OPUNC05G05830"/>
</dbReference>
<reference evidence="2" key="2">
    <citation type="submission" date="2018-05" db="EMBL/GenBank/DDBJ databases">
        <title>OpunRS2 (Oryza punctata Reference Sequence Version 2).</title>
        <authorList>
            <person name="Zhang J."/>
            <person name="Kudrna D."/>
            <person name="Lee S."/>
            <person name="Talag J."/>
            <person name="Welchert J."/>
            <person name="Wing R.A."/>
        </authorList>
    </citation>
    <scope>NUCLEOTIDE SEQUENCE [LARGE SCALE GENOMIC DNA]</scope>
</reference>
<dbReference type="AlphaFoldDB" id="A0A0E0KZI4"/>
<evidence type="ECO:0000256" key="1">
    <source>
        <dbReference type="SAM" id="Phobius"/>
    </source>
</evidence>
<dbReference type="PANTHER" id="PTHR31170:SF18">
    <property type="entry name" value="(WILD MALAYSIAN BANANA) HYPOTHETICAL PROTEIN"/>
    <property type="match status" value="1"/>
</dbReference>
<dbReference type="PANTHER" id="PTHR31170">
    <property type="entry name" value="BNAC04G53230D PROTEIN"/>
    <property type="match status" value="1"/>
</dbReference>
<evidence type="ECO:0000313" key="3">
    <source>
        <dbReference type="Proteomes" id="UP000026962"/>
    </source>
</evidence>
<dbReference type="Gramene" id="OPUNC05G05830.1">
    <property type="protein sequence ID" value="OPUNC05G05830.1"/>
    <property type="gene ID" value="OPUNC05G05830"/>
</dbReference>
<feature type="transmembrane region" description="Helical" evidence="1">
    <location>
        <begin position="137"/>
        <end position="163"/>
    </location>
</feature>
<dbReference type="OMA" id="MESFYLF"/>
<dbReference type="Proteomes" id="UP000026962">
    <property type="component" value="Chromosome 5"/>
</dbReference>
<reference evidence="2" key="1">
    <citation type="submission" date="2015-04" db="UniProtKB">
        <authorList>
            <consortium name="EnsemblPlants"/>
        </authorList>
    </citation>
    <scope>IDENTIFICATION</scope>
</reference>
<dbReference type="Pfam" id="PF03140">
    <property type="entry name" value="DUF247"/>
    <property type="match status" value="1"/>
</dbReference>
<organism evidence="2">
    <name type="scientific">Oryza punctata</name>
    <name type="common">Red rice</name>
    <dbReference type="NCBI Taxonomy" id="4537"/>
    <lineage>
        <taxon>Eukaryota</taxon>
        <taxon>Viridiplantae</taxon>
        <taxon>Streptophyta</taxon>
        <taxon>Embryophyta</taxon>
        <taxon>Tracheophyta</taxon>
        <taxon>Spermatophyta</taxon>
        <taxon>Magnoliopsida</taxon>
        <taxon>Liliopsida</taxon>
        <taxon>Poales</taxon>
        <taxon>Poaceae</taxon>
        <taxon>BOP clade</taxon>
        <taxon>Oryzoideae</taxon>
        <taxon>Oryzeae</taxon>
        <taxon>Oryzinae</taxon>
        <taxon>Oryza</taxon>
    </lineage>
</organism>
<keyword evidence="3" id="KW-1185">Reference proteome</keyword>
<keyword evidence="1" id="KW-0472">Membrane</keyword>
<proteinExistence type="predicted"/>
<dbReference type="STRING" id="4537.A0A0E0KZI4"/>
<dbReference type="HOGENOM" id="CLU_020188_3_1_1"/>
<protein>
    <submittedName>
        <fullName evidence="2">Uncharacterized protein</fullName>
    </submittedName>
</protein>
<keyword evidence="1" id="KW-0812">Transmembrane</keyword>
<sequence length="165" mass="19208">MRLEYNSRKRSSMKKILILCWTLDSEKELWKYHLLSKHVLNSQVVGDSITTYIGLMSQLISTAADVALLAQKGIIVHQMESDEEVSTLFTKLFEHVAFDFNGEHYLRSLFYAMEAHYQSRVNRWMAWLWHSHFSNPWLGFAAITSAFIVLCSIMQTFLAYLSYIG</sequence>
<dbReference type="InterPro" id="IPR004158">
    <property type="entry name" value="DUF247_pln"/>
</dbReference>